<organism evidence="1 2">
    <name type="scientific">Helianthus annuus</name>
    <name type="common">Common sunflower</name>
    <dbReference type="NCBI Taxonomy" id="4232"/>
    <lineage>
        <taxon>Eukaryota</taxon>
        <taxon>Viridiplantae</taxon>
        <taxon>Streptophyta</taxon>
        <taxon>Embryophyta</taxon>
        <taxon>Tracheophyta</taxon>
        <taxon>Spermatophyta</taxon>
        <taxon>Magnoliopsida</taxon>
        <taxon>eudicotyledons</taxon>
        <taxon>Gunneridae</taxon>
        <taxon>Pentapetalae</taxon>
        <taxon>asterids</taxon>
        <taxon>campanulids</taxon>
        <taxon>Asterales</taxon>
        <taxon>Asteraceae</taxon>
        <taxon>Asteroideae</taxon>
        <taxon>Heliantheae alliance</taxon>
        <taxon>Heliantheae</taxon>
        <taxon>Helianthus</taxon>
    </lineage>
</organism>
<reference evidence="2" key="1">
    <citation type="journal article" date="2017" name="Nature">
        <title>The sunflower genome provides insights into oil metabolism, flowering and Asterid evolution.</title>
        <authorList>
            <person name="Badouin H."/>
            <person name="Gouzy J."/>
            <person name="Grassa C.J."/>
            <person name="Murat F."/>
            <person name="Staton S.E."/>
            <person name="Cottret L."/>
            <person name="Lelandais-Briere C."/>
            <person name="Owens G.L."/>
            <person name="Carrere S."/>
            <person name="Mayjonade B."/>
            <person name="Legrand L."/>
            <person name="Gill N."/>
            <person name="Kane N.C."/>
            <person name="Bowers J.E."/>
            <person name="Hubner S."/>
            <person name="Bellec A."/>
            <person name="Berard A."/>
            <person name="Berges H."/>
            <person name="Blanchet N."/>
            <person name="Boniface M.C."/>
            <person name="Brunel D."/>
            <person name="Catrice O."/>
            <person name="Chaidir N."/>
            <person name="Claudel C."/>
            <person name="Donnadieu C."/>
            <person name="Faraut T."/>
            <person name="Fievet G."/>
            <person name="Helmstetter N."/>
            <person name="King M."/>
            <person name="Knapp S.J."/>
            <person name="Lai Z."/>
            <person name="Le Paslier M.C."/>
            <person name="Lippi Y."/>
            <person name="Lorenzon L."/>
            <person name="Mandel J.R."/>
            <person name="Marage G."/>
            <person name="Marchand G."/>
            <person name="Marquand E."/>
            <person name="Bret-Mestries E."/>
            <person name="Morien E."/>
            <person name="Nambeesan S."/>
            <person name="Nguyen T."/>
            <person name="Pegot-Espagnet P."/>
            <person name="Pouilly N."/>
            <person name="Raftis F."/>
            <person name="Sallet E."/>
            <person name="Schiex T."/>
            <person name="Thomas J."/>
            <person name="Vandecasteele C."/>
            <person name="Vares D."/>
            <person name="Vear F."/>
            <person name="Vautrin S."/>
            <person name="Crespi M."/>
            <person name="Mangin B."/>
            <person name="Burke J.M."/>
            <person name="Salse J."/>
            <person name="Munos S."/>
            <person name="Vincourt P."/>
            <person name="Rieseberg L.H."/>
            <person name="Langlade N.B."/>
        </authorList>
    </citation>
    <scope>NUCLEOTIDE SEQUENCE [LARGE SCALE GENOMIC DNA]</scope>
    <source>
        <strain evidence="2">cv. SF193</strain>
    </source>
</reference>
<name>A0A251S1S7_HELAN</name>
<proteinExistence type="predicted"/>
<evidence type="ECO:0000313" key="1">
    <source>
        <dbReference type="EMBL" id="OTF92650.1"/>
    </source>
</evidence>
<dbReference type="SUPFAM" id="SSF54001">
    <property type="entry name" value="Cysteine proteinases"/>
    <property type="match status" value="1"/>
</dbReference>
<accession>A0A251S1S7</accession>
<dbReference type="EMBL" id="CM007905">
    <property type="protein sequence ID" value="OTF92650.1"/>
    <property type="molecule type" value="Genomic_DNA"/>
</dbReference>
<dbReference type="AlphaFoldDB" id="A0A251S1S7"/>
<dbReference type="InParanoid" id="A0A251S1S7"/>
<protein>
    <submittedName>
        <fullName evidence="1">Uncharacterized protein</fullName>
    </submittedName>
</protein>
<keyword evidence="2" id="KW-1185">Reference proteome</keyword>
<gene>
    <name evidence="1" type="ORF">HannXRQ_Chr16g0524211</name>
</gene>
<sequence>MASKMVSTNGWRKTLLGLNGVRKDLHFMQTLAGLFPRHAPLNICISWKLASLSLSRNRSWSIAFELTVMVVDTAAYMFMVENGGLDSDADYHCTVIRQMMVYAIRARLKRLYSIDGYAHIEPNNENLLKAAVSRFPVTAYIRATQSQLCNITPASC</sequence>
<evidence type="ECO:0000313" key="2">
    <source>
        <dbReference type="Proteomes" id="UP000215914"/>
    </source>
</evidence>
<dbReference type="InterPro" id="IPR038765">
    <property type="entry name" value="Papain-like_cys_pep_sf"/>
</dbReference>
<dbReference type="Proteomes" id="UP000215914">
    <property type="component" value="Chromosome 16"/>
</dbReference>
<dbReference type="Gene3D" id="3.90.70.10">
    <property type="entry name" value="Cysteine proteinases"/>
    <property type="match status" value="1"/>
</dbReference>